<dbReference type="RefSeq" id="WP_307263787.1">
    <property type="nucleotide sequence ID" value="NZ_JAUSVL010000001.1"/>
</dbReference>
<keyword evidence="4" id="KW-1185">Reference proteome</keyword>
<dbReference type="GO" id="GO:0006508">
    <property type="term" value="P:proteolysis"/>
    <property type="evidence" value="ECO:0007669"/>
    <property type="project" value="InterPro"/>
</dbReference>
<dbReference type="InterPro" id="IPR029058">
    <property type="entry name" value="AB_hydrolase_fold"/>
</dbReference>
<dbReference type="SMART" id="SM00776">
    <property type="entry name" value="NPCBM"/>
    <property type="match status" value="1"/>
</dbReference>
<dbReference type="SUPFAM" id="SSF49785">
    <property type="entry name" value="Galactose-binding domain-like"/>
    <property type="match status" value="1"/>
</dbReference>
<dbReference type="InterPro" id="IPR013222">
    <property type="entry name" value="Glyco_hyd_98_carb-bd"/>
</dbReference>
<dbReference type="Pfam" id="PF08305">
    <property type="entry name" value="NPCBM"/>
    <property type="match status" value="1"/>
</dbReference>
<reference evidence="3" key="1">
    <citation type="submission" date="2023-07" db="EMBL/GenBank/DDBJ databases">
        <title>Genomic Encyclopedia of Type Strains, Phase IV (KMG-IV): sequencing the most valuable type-strain genomes for metagenomic binning, comparative biology and taxonomic classification.</title>
        <authorList>
            <person name="Goeker M."/>
        </authorList>
    </citation>
    <scope>NUCLEOTIDE SEQUENCE</scope>
    <source>
        <strain evidence="3">DSM 24202</strain>
    </source>
</reference>
<dbReference type="Proteomes" id="UP001238163">
    <property type="component" value="Unassembled WGS sequence"/>
</dbReference>
<accession>A0AAE3VIW6</accession>
<evidence type="ECO:0000313" key="3">
    <source>
        <dbReference type="EMBL" id="MDQ0291258.1"/>
    </source>
</evidence>
<proteinExistence type="predicted"/>
<dbReference type="InterPro" id="IPR050955">
    <property type="entry name" value="Plant_Biomass_Hydrol_Est"/>
</dbReference>
<dbReference type="InterPro" id="IPR008979">
    <property type="entry name" value="Galactose-bd-like_sf"/>
</dbReference>
<dbReference type="InterPro" id="IPR001375">
    <property type="entry name" value="Peptidase_S9_cat"/>
</dbReference>
<dbReference type="Gene3D" id="2.60.120.1060">
    <property type="entry name" value="NPCBM/NEW2 domain"/>
    <property type="match status" value="1"/>
</dbReference>
<name>A0AAE3VIW6_9BACT</name>
<organism evidence="3 4">
    <name type="scientific">Oligosphaera ethanolica</name>
    <dbReference type="NCBI Taxonomy" id="760260"/>
    <lineage>
        <taxon>Bacteria</taxon>
        <taxon>Pseudomonadati</taxon>
        <taxon>Lentisphaerota</taxon>
        <taxon>Oligosphaeria</taxon>
        <taxon>Oligosphaerales</taxon>
        <taxon>Oligosphaeraceae</taxon>
        <taxon>Oligosphaera</taxon>
    </lineage>
</organism>
<dbReference type="AlphaFoldDB" id="A0AAE3VIW6"/>
<protein>
    <submittedName>
        <fullName evidence="3">Esterase</fullName>
    </submittedName>
</protein>
<dbReference type="SUPFAM" id="SSF53474">
    <property type="entry name" value="alpha/beta-Hydrolases"/>
    <property type="match status" value="1"/>
</dbReference>
<gene>
    <name evidence="3" type="ORF">J3R75_003365</name>
</gene>
<dbReference type="GO" id="GO:0008236">
    <property type="term" value="F:serine-type peptidase activity"/>
    <property type="evidence" value="ECO:0007669"/>
    <property type="project" value="InterPro"/>
</dbReference>
<dbReference type="PANTHER" id="PTHR43037:SF4">
    <property type="entry name" value="PEPTIDASE S9 PROLYL OLIGOPEPTIDASE CATALYTIC DOMAIN-CONTAINING PROTEIN"/>
    <property type="match status" value="1"/>
</dbReference>
<evidence type="ECO:0000313" key="4">
    <source>
        <dbReference type="Proteomes" id="UP001238163"/>
    </source>
</evidence>
<evidence type="ECO:0000256" key="1">
    <source>
        <dbReference type="ARBA" id="ARBA00022729"/>
    </source>
</evidence>
<dbReference type="Pfam" id="PF00326">
    <property type="entry name" value="Peptidase_S9"/>
    <property type="match status" value="1"/>
</dbReference>
<dbReference type="EMBL" id="JAUSVL010000001">
    <property type="protein sequence ID" value="MDQ0291258.1"/>
    <property type="molecule type" value="Genomic_DNA"/>
</dbReference>
<dbReference type="Gene3D" id="3.40.50.1820">
    <property type="entry name" value="alpha/beta hydrolase"/>
    <property type="match status" value="1"/>
</dbReference>
<comment type="caution">
    <text evidence="3">The sequence shown here is derived from an EMBL/GenBank/DDBJ whole genome shotgun (WGS) entry which is preliminary data.</text>
</comment>
<sequence length="865" mass="96455">MRNPFVKRLSYIAGIIIFALIAYGIGSARAQKARNAGDNKQPPPKAPRVCSVRQARRYADWLRALSRAERCRAWQDRSAGARQAAWIMSKAQYALEQATVDSDPKALLDPKKRQLLEDYYLLLLRAAHQSRQGVSAIAEEKGSRLRAYISPIDHSIQTYSVSIPGAYDPAVAWPLIVSMHGHGWFRPFQGHPAPSYSGAFCLSPQGRGSTDYKDLGEDDVLSAIEEIKRDYNIDPDRVYLTGGSMGGTGALHLGVHYADQFAGIFPIVGNADNLAWSLRWSWNRPFPGRFHSLRHWLQEGHTARAFAQNLFNLPTYILSGSGDTIVPPEHSRFMTRELRARGYRVEYREYPGNGHGGFPGSATGEGLAWTCSWTREPFPRTVTWKAAQLKHGKAYWLRMEQFARPVEFATIDAKVDAQNHLTINTSNLLALSCQRPTTLFSHGKDITLSIDGQTLRIANDLAPDHWLTLRRDPTHGWQEQIKVSMPTLSKKRGCEGPIHEAVLAPFVLVVGTQSPYPAMNDAWQREANSFANEWKRRNGAPCLSIKDTDCSAEIMQSRNLILFGGTSDNAISNQLGPFFPLADITTPLRAQNIDLDRDDIGFMLIYPNVSYAPHRSVVMLSAQSPQAAFQCWGRFGNWFNWGVFDSKKYFDYAIYDARSASPETMLLVGWFGSDWQVESGSWFTGVNDLRELMAPQLFPQWQDASLVHDTTLALVDLMPKRIDQMRGAIGLGRSFWGDKLQTDKSIGLRAPATIEYDLQGRFQKFSSGITLLNPRESGISQSRKKDEAVRFTVYGDGKKLAEKSVRWSDLNVMLEADIIGVKQLKLEASPAGGPAWLHMGSAWLKPSVSRALAGAPISSSSTAAE</sequence>
<dbReference type="PANTHER" id="PTHR43037">
    <property type="entry name" value="UNNAMED PRODUCT-RELATED"/>
    <property type="match status" value="1"/>
</dbReference>
<feature type="domain" description="Glycosyl hydrolase family 98 putative carbohydrate-binding module" evidence="2">
    <location>
        <begin position="708"/>
        <end position="850"/>
    </location>
</feature>
<dbReference type="InterPro" id="IPR038637">
    <property type="entry name" value="NPCBM_sf"/>
</dbReference>
<keyword evidence="1" id="KW-0732">Signal</keyword>
<evidence type="ECO:0000259" key="2">
    <source>
        <dbReference type="SMART" id="SM00776"/>
    </source>
</evidence>